<dbReference type="AlphaFoldDB" id="A0A2C5SH55"/>
<comment type="caution">
    <text evidence="1">The sequence shown here is derived from an EMBL/GenBank/DDBJ whole genome shotgun (WGS) entry which is preliminary data.</text>
</comment>
<name>A0A2C5SH55_9ENTR</name>
<accession>A0A2C5SH55</accession>
<dbReference type="Proteomes" id="UP000222768">
    <property type="component" value="Unassembled WGS sequence"/>
</dbReference>
<reference evidence="2" key="1">
    <citation type="submission" date="2017-09" db="EMBL/GenBank/DDBJ databases">
        <title>FDA dAtabase for Regulatory Grade micrObial Sequences (FDA-ARGOS): Supporting development and validation of Infectious Disease Dx tests.</title>
        <authorList>
            <person name="Minogue T."/>
            <person name="Wolcott M."/>
            <person name="Wasieloski L."/>
            <person name="Aguilar W."/>
            <person name="Moore D."/>
            <person name="Tallon L."/>
            <person name="Sadzewicz L."/>
            <person name="Ott S."/>
            <person name="Zhao X."/>
            <person name="Nagaraj S."/>
            <person name="Vavikolanu K."/>
            <person name="Aluvathingal J."/>
            <person name="Nadendla S."/>
            <person name="Sichtig H."/>
        </authorList>
    </citation>
    <scope>NUCLEOTIDE SEQUENCE [LARGE SCALE GENOMIC DNA]</scope>
    <source>
        <strain evidence="2">FDAARGOS_404</strain>
    </source>
</reference>
<proteinExistence type="predicted"/>
<evidence type="ECO:0000313" key="1">
    <source>
        <dbReference type="EMBL" id="PHH06999.1"/>
    </source>
</evidence>
<dbReference type="EMBL" id="PDLK01000002">
    <property type="protein sequence ID" value="PHH06999.1"/>
    <property type="molecule type" value="Genomic_DNA"/>
</dbReference>
<evidence type="ECO:0000313" key="2">
    <source>
        <dbReference type="Proteomes" id="UP000222768"/>
    </source>
</evidence>
<protein>
    <submittedName>
        <fullName evidence="1">Uncharacterized protein</fullName>
    </submittedName>
</protein>
<sequence>MLQRGRRFLLTSGGRVITIARQHRPWRREGNYLDRENTCEPSGDCLPAFLNGRGDCLISSAIW</sequence>
<organism evidence="1 2">
    <name type="scientific">Leclercia adecarboxylata</name>
    <dbReference type="NCBI Taxonomy" id="83655"/>
    <lineage>
        <taxon>Bacteria</taxon>
        <taxon>Pseudomonadati</taxon>
        <taxon>Pseudomonadota</taxon>
        <taxon>Gammaproteobacteria</taxon>
        <taxon>Enterobacterales</taxon>
        <taxon>Enterobacteriaceae</taxon>
        <taxon>Leclercia</taxon>
    </lineage>
</organism>
<gene>
    <name evidence="1" type="ORF">CRX53_07500</name>
</gene>